<evidence type="ECO:0000259" key="1">
    <source>
        <dbReference type="Pfam" id="PF01878"/>
    </source>
</evidence>
<dbReference type="InterPro" id="IPR047197">
    <property type="entry name" value="THYN1-like_EVE"/>
</dbReference>
<evidence type="ECO:0000313" key="3">
    <source>
        <dbReference type="Proteomes" id="UP001161064"/>
    </source>
</evidence>
<keyword evidence="3" id="KW-1185">Reference proteome</keyword>
<evidence type="ECO:0000313" key="2">
    <source>
        <dbReference type="EMBL" id="GIU67749.1"/>
    </source>
</evidence>
<dbReference type="Gene3D" id="3.10.590.10">
    <property type="entry name" value="ph1033 like domains"/>
    <property type="match status" value="1"/>
</dbReference>
<dbReference type="InterPro" id="IPR002740">
    <property type="entry name" value="EVE_domain"/>
</dbReference>
<protein>
    <submittedName>
        <fullName evidence="2">Ubiquinol-cytochrome c reductase</fullName>
    </submittedName>
</protein>
<dbReference type="PANTHER" id="PTHR14087">
    <property type="entry name" value="THYMOCYTE NUCLEAR PROTEIN 1"/>
    <property type="match status" value="1"/>
</dbReference>
<dbReference type="RefSeq" id="WP_284360776.1">
    <property type="nucleotide sequence ID" value="NZ_BPFZ01000013.1"/>
</dbReference>
<dbReference type="InterPro" id="IPR052181">
    <property type="entry name" value="5hmC_binding"/>
</dbReference>
<reference evidence="2" key="1">
    <citation type="submission" date="2021-05" db="EMBL/GenBank/DDBJ databases">
        <authorList>
            <person name="Tanabe Y."/>
        </authorList>
    </citation>
    <scope>NUCLEOTIDE SEQUENCE</scope>
    <source>
        <strain evidence="2">BOTRYCO-1</strain>
    </source>
</reference>
<dbReference type="SUPFAM" id="SSF88697">
    <property type="entry name" value="PUA domain-like"/>
    <property type="match status" value="1"/>
</dbReference>
<comment type="caution">
    <text evidence="2">The sequence shown here is derived from an EMBL/GenBank/DDBJ whole genome shotgun (WGS) entry which is preliminary data.</text>
</comment>
<reference evidence="2" key="2">
    <citation type="journal article" date="2023" name="ISME Commun">
        <title>Characterization of a bloom-associated alphaproteobacterial lineage, 'Candidatus Phycosocius': insights into freshwater algal-bacterial interactions.</title>
        <authorList>
            <person name="Tanabe Y."/>
            <person name="Yamaguchi H."/>
            <person name="Yoshida M."/>
            <person name="Kai A."/>
            <person name="Okazaki Y."/>
        </authorList>
    </citation>
    <scope>NUCLEOTIDE SEQUENCE</scope>
    <source>
        <strain evidence="2">BOTRYCO-1</strain>
    </source>
</reference>
<sequence length="133" mass="14800">MQYWLLKSEPDQFSFDQQVKCGPKGEAWTGVRNHQAKNYLKAMAKGDLALFYHTGDERQIVGVVEIIKPAYPDPTDPTWVAVDVAAVKTLNKPIGLGAIKADPRLADLALVKAPRLSVQPVSADHWEILMAYR</sequence>
<proteinExistence type="predicted"/>
<accession>A0ABQ4PYL1</accession>
<dbReference type="Proteomes" id="UP001161064">
    <property type="component" value="Unassembled WGS sequence"/>
</dbReference>
<name>A0ABQ4PYL1_9PROT</name>
<dbReference type="PANTHER" id="PTHR14087:SF7">
    <property type="entry name" value="THYMOCYTE NUCLEAR PROTEIN 1"/>
    <property type="match status" value="1"/>
</dbReference>
<organism evidence="2 3">
    <name type="scientific">Candidatus Phycosocius spiralis</name>
    <dbReference type="NCBI Taxonomy" id="2815099"/>
    <lineage>
        <taxon>Bacteria</taxon>
        <taxon>Pseudomonadati</taxon>
        <taxon>Pseudomonadota</taxon>
        <taxon>Alphaproteobacteria</taxon>
        <taxon>Caulobacterales</taxon>
        <taxon>Caulobacterales incertae sedis</taxon>
        <taxon>Candidatus Phycosocius</taxon>
    </lineage>
</organism>
<dbReference type="EMBL" id="BPFZ01000013">
    <property type="protein sequence ID" value="GIU67749.1"/>
    <property type="molecule type" value="Genomic_DNA"/>
</dbReference>
<dbReference type="InterPro" id="IPR015947">
    <property type="entry name" value="PUA-like_sf"/>
</dbReference>
<dbReference type="CDD" id="cd21133">
    <property type="entry name" value="EVE"/>
    <property type="match status" value="1"/>
</dbReference>
<gene>
    <name evidence="2" type="ORF">PsB1_1903</name>
</gene>
<dbReference type="Pfam" id="PF01878">
    <property type="entry name" value="EVE"/>
    <property type="match status" value="1"/>
</dbReference>
<feature type="domain" description="EVE" evidence="1">
    <location>
        <begin position="2"/>
        <end position="131"/>
    </location>
</feature>